<name>A0A2Z6Q1C2_9GLOM</name>
<dbReference type="InterPro" id="IPR017907">
    <property type="entry name" value="Znf_RING_CS"/>
</dbReference>
<dbReference type="EMBL" id="BEXD01000043">
    <property type="protein sequence ID" value="GBB83660.1"/>
    <property type="molecule type" value="Genomic_DNA"/>
</dbReference>
<accession>A0A2Z6Q1C2</accession>
<keyword evidence="1" id="KW-0479">Metal-binding</keyword>
<dbReference type="Pfam" id="PF13923">
    <property type="entry name" value="zf-C3HC4_2"/>
    <property type="match status" value="1"/>
</dbReference>
<dbReference type="Pfam" id="PF02190">
    <property type="entry name" value="LON_substr_bdg"/>
    <property type="match status" value="1"/>
</dbReference>
<dbReference type="SUPFAM" id="SSF57850">
    <property type="entry name" value="RING/U-box"/>
    <property type="match status" value="2"/>
</dbReference>
<sequence>MNIMSLLNTDSEDDVQTTTESYSLEHEDHNSIPNALAVLQYLTCPECQNVFTDPITFQCGNSICRGCLPNSSYQLNRKFKCPIYGCGKVHSLDCKTDVILQKLTDISRKELSAFLPLISRQYLRDNNHNHHHNHHSHHNLNNNNNNNNNNLDDDFRLLDEYHYQNMSDSEDDDDVSNSRISRLINSNNFRNDAETNFQVDRDFDISKVKELLMTELDCQICYSLFIDPITTPCGHSFCKPCITRSLDHNSTCPICRQPLHNYNAYLHHPINKTIYSFIRALYPSLYSERRYLLESEFFNTMQDTPIFVTSALVFPKMPCFLHVFEPRYRLMIRRCMQSRQRQFGMVLARGNGYQDYGTMLEIRSAEFLTDGRSLVETIGTYKFRVIEKGVKDGYDVGKIERIDDISPEEEERIEREEIRRADIYNTSNPLNNPIKEYTTSELIGISRDFIETLRNGNSPWLLQRLNSVYGDMPDDPSDFSYWVASVIPIAEAEKYRLLELRSVRERLKLIVEWISSLRDQWWFARGCSIS</sequence>
<keyword evidence="2 4" id="KW-0863">Zinc-finger</keyword>
<proteinExistence type="predicted"/>
<feature type="domain" description="RING-type" evidence="6">
    <location>
        <begin position="44"/>
        <end position="83"/>
    </location>
</feature>
<evidence type="ECO:0000256" key="3">
    <source>
        <dbReference type="ARBA" id="ARBA00022833"/>
    </source>
</evidence>
<evidence type="ECO:0000313" key="8">
    <source>
        <dbReference type="EMBL" id="GBB83660.1"/>
    </source>
</evidence>
<evidence type="ECO:0000259" key="6">
    <source>
        <dbReference type="PROSITE" id="PS50089"/>
    </source>
</evidence>
<evidence type="ECO:0000256" key="5">
    <source>
        <dbReference type="SAM" id="MobiDB-lite"/>
    </source>
</evidence>
<gene>
    <name evidence="8" type="ORF">RclHR1_10360005</name>
</gene>
<evidence type="ECO:0000259" key="7">
    <source>
        <dbReference type="PROSITE" id="PS51787"/>
    </source>
</evidence>
<evidence type="ECO:0000256" key="2">
    <source>
        <dbReference type="ARBA" id="ARBA00022771"/>
    </source>
</evidence>
<dbReference type="InterPro" id="IPR046336">
    <property type="entry name" value="Lon_prtase_N_sf"/>
</dbReference>
<dbReference type="Gene3D" id="1.20.58.1480">
    <property type="match status" value="1"/>
</dbReference>
<feature type="region of interest" description="Disordered" evidence="5">
    <location>
        <begin position="126"/>
        <end position="146"/>
    </location>
</feature>
<dbReference type="CDD" id="cd16514">
    <property type="entry name" value="RING-HC_LONFs_rpt2"/>
    <property type="match status" value="1"/>
</dbReference>
<feature type="domain" description="Lon N-terminal" evidence="7">
    <location>
        <begin position="301"/>
        <end position="518"/>
    </location>
</feature>
<organism evidence="8 9">
    <name type="scientific">Rhizophagus clarus</name>
    <dbReference type="NCBI Taxonomy" id="94130"/>
    <lineage>
        <taxon>Eukaryota</taxon>
        <taxon>Fungi</taxon>
        <taxon>Fungi incertae sedis</taxon>
        <taxon>Mucoromycota</taxon>
        <taxon>Glomeromycotina</taxon>
        <taxon>Glomeromycetes</taxon>
        <taxon>Glomerales</taxon>
        <taxon>Glomeraceae</taxon>
        <taxon>Rhizophagus</taxon>
    </lineage>
</organism>
<dbReference type="Proteomes" id="UP000247702">
    <property type="component" value="Unassembled WGS sequence"/>
</dbReference>
<dbReference type="PROSITE" id="PS51787">
    <property type="entry name" value="LON_N"/>
    <property type="match status" value="1"/>
</dbReference>
<dbReference type="InterPro" id="IPR015947">
    <property type="entry name" value="PUA-like_sf"/>
</dbReference>
<comment type="caution">
    <text evidence="8">The sequence shown here is derived from an EMBL/GenBank/DDBJ whole genome shotgun (WGS) entry which is preliminary data.</text>
</comment>
<dbReference type="PROSITE" id="PS00518">
    <property type="entry name" value="ZF_RING_1"/>
    <property type="match status" value="1"/>
</dbReference>
<dbReference type="PANTHER" id="PTHR23327">
    <property type="entry name" value="RING FINGER PROTEIN 127"/>
    <property type="match status" value="1"/>
</dbReference>
<evidence type="ECO:0000256" key="4">
    <source>
        <dbReference type="PROSITE-ProRule" id="PRU00175"/>
    </source>
</evidence>
<feature type="domain" description="RING-type" evidence="6">
    <location>
        <begin position="218"/>
        <end position="256"/>
    </location>
</feature>
<dbReference type="AlphaFoldDB" id="A0A2Z6Q1C2"/>
<dbReference type="Pfam" id="PF13445">
    <property type="entry name" value="zf-RING_UBOX"/>
    <property type="match status" value="1"/>
</dbReference>
<dbReference type="SMART" id="SM00184">
    <property type="entry name" value="RING"/>
    <property type="match status" value="2"/>
</dbReference>
<dbReference type="PROSITE" id="PS50089">
    <property type="entry name" value="ZF_RING_2"/>
    <property type="match status" value="2"/>
</dbReference>
<dbReference type="SUPFAM" id="SSF88697">
    <property type="entry name" value="PUA domain-like"/>
    <property type="match status" value="1"/>
</dbReference>
<evidence type="ECO:0000256" key="1">
    <source>
        <dbReference type="ARBA" id="ARBA00022723"/>
    </source>
</evidence>
<evidence type="ECO:0000313" key="9">
    <source>
        <dbReference type="Proteomes" id="UP000247702"/>
    </source>
</evidence>
<keyword evidence="3" id="KW-0862">Zinc</keyword>
<dbReference type="GO" id="GO:0008270">
    <property type="term" value="F:zinc ion binding"/>
    <property type="evidence" value="ECO:0007669"/>
    <property type="project" value="UniProtKB-KW"/>
</dbReference>
<feature type="compositionally biased region" description="Basic residues" evidence="5">
    <location>
        <begin position="129"/>
        <end position="138"/>
    </location>
</feature>
<dbReference type="InterPro" id="IPR003111">
    <property type="entry name" value="Lon_prtase_N"/>
</dbReference>
<dbReference type="InterPro" id="IPR001841">
    <property type="entry name" value="Znf_RING"/>
</dbReference>
<dbReference type="GO" id="GO:0061630">
    <property type="term" value="F:ubiquitin protein ligase activity"/>
    <property type="evidence" value="ECO:0007669"/>
    <property type="project" value="TreeGrafter"/>
</dbReference>
<dbReference type="InterPro" id="IPR013083">
    <property type="entry name" value="Znf_RING/FYVE/PHD"/>
</dbReference>
<protein>
    <recommendedName>
        <fullName evidence="10">RING-type domain-containing protein</fullName>
    </recommendedName>
</protein>
<dbReference type="STRING" id="94130.A0A2Z6Q1C2"/>
<dbReference type="SMART" id="SM00464">
    <property type="entry name" value="LON"/>
    <property type="match status" value="1"/>
</dbReference>
<dbReference type="Gene3D" id="2.30.130.40">
    <property type="entry name" value="LON domain-like"/>
    <property type="match status" value="1"/>
</dbReference>
<dbReference type="InterPro" id="IPR027370">
    <property type="entry name" value="Znf-RING_euk"/>
</dbReference>
<dbReference type="PANTHER" id="PTHR23327:SF42">
    <property type="entry name" value="LON PEPTIDASE N-TERMINAL DOMAIN AND RING FINGER PROTEIN C14F5.10C"/>
    <property type="match status" value="1"/>
</dbReference>
<keyword evidence="9" id="KW-1185">Reference proteome</keyword>
<dbReference type="Gene3D" id="3.30.40.10">
    <property type="entry name" value="Zinc/RING finger domain, C3HC4 (zinc finger)"/>
    <property type="match status" value="2"/>
</dbReference>
<reference evidence="8 9" key="1">
    <citation type="submission" date="2017-11" db="EMBL/GenBank/DDBJ databases">
        <title>The genome of Rhizophagus clarus HR1 reveals common genetic basis of auxotrophy among arbuscular mycorrhizal fungi.</title>
        <authorList>
            <person name="Kobayashi Y."/>
        </authorList>
    </citation>
    <scope>NUCLEOTIDE SEQUENCE [LARGE SCALE GENOMIC DNA]</scope>
    <source>
        <strain evidence="8 9">HR1</strain>
    </source>
</reference>
<evidence type="ECO:0008006" key="10">
    <source>
        <dbReference type="Google" id="ProtNLM"/>
    </source>
</evidence>